<feature type="domain" description="SMODS and SLOG-associating 2TM effector" evidence="3">
    <location>
        <begin position="83"/>
        <end position="200"/>
    </location>
</feature>
<feature type="region of interest" description="Disordered" evidence="1">
    <location>
        <begin position="1"/>
        <end position="26"/>
    </location>
</feature>
<name>A0A8H8RRV0_9HELO</name>
<comment type="caution">
    <text evidence="4">The sequence shown here is derived from an EMBL/GenBank/DDBJ whole genome shotgun (WGS) entry which is preliminary data.</text>
</comment>
<dbReference type="PANTHER" id="PTHR38793:SF3">
    <property type="entry name" value="SMODS AND SLOG-ASSOCIATING 2TM EFFECTOR DOMAIN-CONTAINING PROTEIN"/>
    <property type="match status" value="1"/>
</dbReference>
<sequence>RPSPSSSTEPDLEHQEPGRSQLSSTVIDGQVEQQPRMEIPMAVDENLNMFRLLVGIISHPSMGPNFRHPAGNRPAPNLGIYARVVHNETTSKTGYKRMSLLINGCLGLQIIVAASLVALGASNSSHSTVTAFGAINTVIAGILTFLKGSGLPNRMKYYQNEWKKIREYIEQRERDFSRPNCGLDPYSVVATVEAMYEEVKLDTEANTPERFAGVGKQRSAATVKPIGMLENAKGELMSSDKLKSLEAGFAHHRSAKDLEAGLSQRAHEVQERFGNTEKDLEAGIDRRVHDVEEGLKSTEKNIEVGVSGLGDRAQEIQSSLGHKVRELELFGNRLKDIASEIGIKAKDAAKEAEAHGSSLVKEAESAAEHGRRIADQGHAVGHV</sequence>
<feature type="transmembrane region" description="Helical" evidence="2">
    <location>
        <begin position="100"/>
        <end position="121"/>
    </location>
</feature>
<organism evidence="4 5">
    <name type="scientific">Lachnellula subtilissima</name>
    <dbReference type="NCBI Taxonomy" id="602034"/>
    <lineage>
        <taxon>Eukaryota</taxon>
        <taxon>Fungi</taxon>
        <taxon>Dikarya</taxon>
        <taxon>Ascomycota</taxon>
        <taxon>Pezizomycotina</taxon>
        <taxon>Leotiomycetes</taxon>
        <taxon>Helotiales</taxon>
        <taxon>Lachnaceae</taxon>
        <taxon>Lachnellula</taxon>
    </lineage>
</organism>
<dbReference type="Proteomes" id="UP000462212">
    <property type="component" value="Unassembled WGS sequence"/>
</dbReference>
<dbReference type="OrthoDB" id="4472872at2759"/>
<proteinExistence type="predicted"/>
<gene>
    <name evidence="4" type="ORF">LSUB1_G002304</name>
</gene>
<evidence type="ECO:0000313" key="5">
    <source>
        <dbReference type="Proteomes" id="UP000462212"/>
    </source>
</evidence>
<evidence type="ECO:0000313" key="4">
    <source>
        <dbReference type="EMBL" id="TVY40652.1"/>
    </source>
</evidence>
<dbReference type="Pfam" id="PF18142">
    <property type="entry name" value="SLATT_fungal"/>
    <property type="match status" value="1"/>
</dbReference>
<keyword evidence="2" id="KW-1133">Transmembrane helix</keyword>
<feature type="region of interest" description="Disordered" evidence="1">
    <location>
        <begin position="354"/>
        <end position="383"/>
    </location>
</feature>
<dbReference type="EMBL" id="QGMJ01000169">
    <property type="protein sequence ID" value="TVY40652.1"/>
    <property type="molecule type" value="Genomic_DNA"/>
</dbReference>
<feature type="compositionally biased region" description="Basic and acidic residues" evidence="1">
    <location>
        <begin position="361"/>
        <end position="375"/>
    </location>
</feature>
<keyword evidence="2" id="KW-0472">Membrane</keyword>
<keyword evidence="5" id="KW-1185">Reference proteome</keyword>
<evidence type="ECO:0000259" key="3">
    <source>
        <dbReference type="Pfam" id="PF18142"/>
    </source>
</evidence>
<keyword evidence="2" id="KW-0812">Transmembrane</keyword>
<accession>A0A8H8RRV0</accession>
<feature type="non-terminal residue" evidence="4">
    <location>
        <position position="1"/>
    </location>
</feature>
<dbReference type="InterPro" id="IPR041622">
    <property type="entry name" value="SLATT_fungi"/>
</dbReference>
<feature type="non-terminal residue" evidence="4">
    <location>
        <position position="383"/>
    </location>
</feature>
<evidence type="ECO:0000256" key="1">
    <source>
        <dbReference type="SAM" id="MobiDB-lite"/>
    </source>
</evidence>
<protein>
    <recommendedName>
        <fullName evidence="3">SMODS and SLOG-associating 2TM effector domain-containing protein</fullName>
    </recommendedName>
</protein>
<dbReference type="NCBIfam" id="NF033635">
    <property type="entry name" value="SLATT_fungal"/>
    <property type="match status" value="1"/>
</dbReference>
<evidence type="ECO:0000256" key="2">
    <source>
        <dbReference type="SAM" id="Phobius"/>
    </source>
</evidence>
<dbReference type="AlphaFoldDB" id="A0A8H8RRV0"/>
<dbReference type="PANTHER" id="PTHR38793">
    <property type="entry name" value="SLATT_FUNGAL DOMAIN-CONTAINING PROTEIN-RELATED"/>
    <property type="match status" value="1"/>
</dbReference>
<feature type="transmembrane region" description="Helical" evidence="2">
    <location>
        <begin position="127"/>
        <end position="146"/>
    </location>
</feature>
<reference evidence="4 5" key="1">
    <citation type="submission" date="2018-05" db="EMBL/GenBank/DDBJ databases">
        <title>Genome sequencing and assembly of the regulated plant pathogen Lachnellula willkommii and related sister species for the development of diagnostic species identification markers.</title>
        <authorList>
            <person name="Giroux E."/>
            <person name="Bilodeau G."/>
        </authorList>
    </citation>
    <scope>NUCLEOTIDE SEQUENCE [LARGE SCALE GENOMIC DNA]</scope>
    <source>
        <strain evidence="4 5">CBS 197.66</strain>
    </source>
</reference>